<proteinExistence type="inferred from homology"/>
<comment type="pathway">
    <text evidence="5">Amino-acid biosynthesis; L-arginine biosynthesis; N(2)-acetyl-L-ornithine from L-glutamate: step 4/4.</text>
</comment>
<dbReference type="InterPro" id="IPR015422">
    <property type="entry name" value="PyrdxlP-dep_Trfase_small"/>
</dbReference>
<evidence type="ECO:0000256" key="2">
    <source>
        <dbReference type="ARBA" id="ARBA00022605"/>
    </source>
</evidence>
<feature type="binding site" evidence="5">
    <location>
        <position position="281"/>
    </location>
    <ligand>
        <name>pyridoxal 5'-phosphate</name>
        <dbReference type="ChEBI" id="CHEBI:597326"/>
    </ligand>
</feature>
<comment type="subunit">
    <text evidence="5">Homodimer.</text>
</comment>
<dbReference type="EMBL" id="LWDV01000008">
    <property type="protein sequence ID" value="OCL27191.1"/>
    <property type="molecule type" value="Genomic_DNA"/>
</dbReference>
<dbReference type="Pfam" id="PF00202">
    <property type="entry name" value="Aminotran_3"/>
    <property type="match status" value="1"/>
</dbReference>
<comment type="cofactor">
    <cofactor evidence="5">
        <name>pyridoxal 5'-phosphate</name>
        <dbReference type="ChEBI" id="CHEBI:597326"/>
    </cofactor>
    <text evidence="5">Binds 1 pyridoxal phosphate per subunit.</text>
</comment>
<dbReference type="Proteomes" id="UP000093514">
    <property type="component" value="Unassembled WGS sequence"/>
</dbReference>
<dbReference type="Gene3D" id="3.90.1150.10">
    <property type="entry name" value="Aspartate Aminotransferase, domain 1"/>
    <property type="match status" value="1"/>
</dbReference>
<feature type="binding site" evidence="5">
    <location>
        <position position="138"/>
    </location>
    <ligand>
        <name>pyridoxal 5'-phosphate</name>
        <dbReference type="ChEBI" id="CHEBI:597326"/>
    </ligand>
</feature>
<dbReference type="GO" id="GO:0030170">
    <property type="term" value="F:pyridoxal phosphate binding"/>
    <property type="evidence" value="ECO:0007669"/>
    <property type="project" value="InterPro"/>
</dbReference>
<dbReference type="AlphaFoldDB" id="A0A1C0AA76"/>
<feature type="binding site" evidence="5">
    <location>
        <position position="141"/>
    </location>
    <ligand>
        <name>N(2)-acetyl-L-ornithine</name>
        <dbReference type="ChEBI" id="CHEBI:57805"/>
    </ligand>
</feature>
<dbReference type="InterPro" id="IPR004636">
    <property type="entry name" value="AcOrn/SuccOrn_fam"/>
</dbReference>
<comment type="subcellular location">
    <subcellularLocation>
        <location evidence="5">Cytoplasm</location>
    </subcellularLocation>
</comment>
<dbReference type="OrthoDB" id="9801052at2"/>
<dbReference type="UniPathway" id="UPA00068">
    <property type="reaction ID" value="UER00109"/>
</dbReference>
<dbReference type="FunFam" id="3.40.640.10:FF:000004">
    <property type="entry name" value="Acetylornithine aminotransferase"/>
    <property type="match status" value="1"/>
</dbReference>
<keyword evidence="2 5" id="KW-0028">Amino-acid biosynthesis</keyword>
<keyword evidence="7" id="KW-1185">Reference proteome</keyword>
<dbReference type="InterPro" id="IPR050103">
    <property type="entry name" value="Class-III_PLP-dep_AT"/>
</dbReference>
<keyword evidence="1 5" id="KW-0032">Aminotransferase</keyword>
<feature type="binding site" evidence="5">
    <location>
        <begin position="106"/>
        <end position="107"/>
    </location>
    <ligand>
        <name>pyridoxal 5'-phosphate</name>
        <dbReference type="ChEBI" id="CHEBI:597326"/>
    </ligand>
</feature>
<dbReference type="GO" id="GO:0006526">
    <property type="term" value="P:L-arginine biosynthetic process"/>
    <property type="evidence" value="ECO:0007669"/>
    <property type="project" value="UniProtKB-UniRule"/>
</dbReference>
<dbReference type="Gene3D" id="3.40.640.10">
    <property type="entry name" value="Type I PLP-dependent aspartate aminotransferase-like (Major domain)"/>
    <property type="match status" value="1"/>
</dbReference>
<feature type="modified residue" description="N6-(pyridoxal phosphate)lysine" evidence="5">
    <location>
        <position position="252"/>
    </location>
</feature>
<dbReference type="NCBIfam" id="NF002325">
    <property type="entry name" value="PRK01278.1"/>
    <property type="match status" value="1"/>
</dbReference>
<dbReference type="RefSeq" id="WP_068716822.1">
    <property type="nucleotide sequence ID" value="NZ_LWDV01000008.1"/>
</dbReference>
<name>A0A1C0AA76_9FIRM</name>
<keyword evidence="5" id="KW-0963">Cytoplasm</keyword>
<keyword evidence="5" id="KW-0055">Arginine biosynthesis</keyword>
<feature type="binding site" evidence="5">
    <location>
        <position position="280"/>
    </location>
    <ligand>
        <name>N(2)-acetyl-L-ornithine</name>
        <dbReference type="ChEBI" id="CHEBI:57805"/>
    </ligand>
</feature>
<dbReference type="PROSITE" id="PS00600">
    <property type="entry name" value="AA_TRANSFER_CLASS_3"/>
    <property type="match status" value="1"/>
</dbReference>
<evidence type="ECO:0000313" key="7">
    <source>
        <dbReference type="Proteomes" id="UP000093514"/>
    </source>
</evidence>
<dbReference type="InterPro" id="IPR005814">
    <property type="entry name" value="Aminotrans_3"/>
</dbReference>
<protein>
    <recommendedName>
        <fullName evidence="5">Acetylornithine aminotransferase</fullName>
        <shortName evidence="5">ACOAT</shortName>
        <ecNumber evidence="5">2.6.1.11</ecNumber>
    </recommendedName>
</protein>
<dbReference type="GO" id="GO:0042802">
    <property type="term" value="F:identical protein binding"/>
    <property type="evidence" value="ECO:0007669"/>
    <property type="project" value="TreeGrafter"/>
</dbReference>
<dbReference type="EC" id="2.6.1.11" evidence="5"/>
<dbReference type="NCBIfam" id="TIGR00707">
    <property type="entry name" value="argD"/>
    <property type="match status" value="1"/>
</dbReference>
<keyword evidence="3 5" id="KW-0808">Transferase</keyword>
<dbReference type="HAMAP" id="MF_01107">
    <property type="entry name" value="ArgD_aminotrans_3"/>
    <property type="match status" value="1"/>
</dbReference>
<evidence type="ECO:0000256" key="1">
    <source>
        <dbReference type="ARBA" id="ARBA00022576"/>
    </source>
</evidence>
<reference evidence="7" key="1">
    <citation type="submission" date="2016-07" db="EMBL/GenBank/DDBJ databases">
        <authorList>
            <person name="Florea S."/>
            <person name="Webb J.S."/>
            <person name="Jaromczyk J."/>
            <person name="Schardl C.L."/>
        </authorList>
    </citation>
    <scope>NUCLEOTIDE SEQUENCE [LARGE SCALE GENOMIC DNA]</scope>
    <source>
        <strain evidence="7">Z6</strain>
    </source>
</reference>
<comment type="caution">
    <text evidence="6">The sequence shown here is derived from an EMBL/GenBank/DDBJ whole genome shotgun (WGS) entry which is preliminary data.</text>
</comment>
<accession>A0A1C0AA76</accession>
<comment type="catalytic activity">
    <reaction evidence="5">
        <text>N(2)-acetyl-L-ornithine + 2-oxoglutarate = N-acetyl-L-glutamate 5-semialdehyde + L-glutamate</text>
        <dbReference type="Rhea" id="RHEA:18049"/>
        <dbReference type="ChEBI" id="CHEBI:16810"/>
        <dbReference type="ChEBI" id="CHEBI:29123"/>
        <dbReference type="ChEBI" id="CHEBI:29985"/>
        <dbReference type="ChEBI" id="CHEBI:57805"/>
        <dbReference type="EC" id="2.6.1.11"/>
    </reaction>
</comment>
<dbReference type="PANTHER" id="PTHR11986:SF79">
    <property type="entry name" value="ACETYLORNITHINE AMINOTRANSFERASE, MITOCHONDRIAL"/>
    <property type="match status" value="1"/>
</dbReference>
<feature type="binding site" evidence="5">
    <location>
        <begin position="223"/>
        <end position="226"/>
    </location>
    <ligand>
        <name>pyridoxal 5'-phosphate</name>
        <dbReference type="ChEBI" id="CHEBI:597326"/>
    </ligand>
</feature>
<evidence type="ECO:0000256" key="4">
    <source>
        <dbReference type="ARBA" id="ARBA00022898"/>
    </source>
</evidence>
<dbReference type="PANTHER" id="PTHR11986">
    <property type="entry name" value="AMINOTRANSFERASE CLASS III"/>
    <property type="match status" value="1"/>
</dbReference>
<dbReference type="SUPFAM" id="SSF53383">
    <property type="entry name" value="PLP-dependent transferases"/>
    <property type="match status" value="1"/>
</dbReference>
<evidence type="ECO:0000313" key="6">
    <source>
        <dbReference type="EMBL" id="OCL27191.1"/>
    </source>
</evidence>
<gene>
    <name evidence="5" type="primary">argD</name>
    <name evidence="6" type="ORF">U472_06890</name>
</gene>
<organism evidence="6 7">
    <name type="scientific">Orenia metallireducens</name>
    <dbReference type="NCBI Taxonomy" id="1413210"/>
    <lineage>
        <taxon>Bacteria</taxon>
        <taxon>Bacillati</taxon>
        <taxon>Bacillota</taxon>
        <taxon>Clostridia</taxon>
        <taxon>Halanaerobiales</taxon>
        <taxon>Halobacteroidaceae</taxon>
        <taxon>Orenia</taxon>
    </lineage>
</organism>
<comment type="miscellaneous">
    <text evidence="5">May also have succinyldiaminopimelate aminotransferase activity, thus carrying out the corresponding step in lysine biosynthesis.</text>
</comment>
<evidence type="ECO:0000256" key="3">
    <source>
        <dbReference type="ARBA" id="ARBA00022679"/>
    </source>
</evidence>
<keyword evidence="4 5" id="KW-0663">Pyridoxal phosphate</keyword>
<dbReference type="CDD" id="cd00610">
    <property type="entry name" value="OAT_like"/>
    <property type="match status" value="1"/>
</dbReference>
<dbReference type="PIRSF" id="PIRSF000521">
    <property type="entry name" value="Transaminase_4ab_Lys_Orn"/>
    <property type="match status" value="1"/>
</dbReference>
<sequence>MNKQEIIQADQDYFMNVFGPRFPIVLEKGEGVYLYDNEGKKYLDFTAGIAVNALGYNYPEFSEALKKQVTNLIHASNLYYYDVQAKLSRLLIENSYADKVFYSNSGAEANEGAIKLAKKYFKEKGEEKYEIITALNSFHGRTLVTLAATGQSKYQKPYAPIPTGFKHVPYNDLEAIRDAITDNTAAVMVEPIQGEGGVNPATQEYMQGLRELCNQEGILLIFDEIQTGIGRTGSLFAYEEYGVEPDILTLAKALGNGVPIGAFLAKDEVAQAFKPGDHGSTFGGNPLACQAAYTTLNIILNNKILDNVKDVGSYFYNRLSDLKEKYDFIKDLRGMGLILGLELEIEAKDIVNKVIDNGILVLTAGKNVLRFLPPLVITIEDVDKVIGVLEEIFSEKI</sequence>
<comment type="similarity">
    <text evidence="5">Belongs to the class-III pyridoxal-phosphate-dependent aminotransferase family. ArgD subfamily.</text>
</comment>
<evidence type="ECO:0000256" key="5">
    <source>
        <dbReference type="HAMAP-Rule" id="MF_01107"/>
    </source>
</evidence>
<reference evidence="6 7" key="2">
    <citation type="submission" date="2016-08" db="EMBL/GenBank/DDBJ databases">
        <title>Orenia metallireducens sp. nov. strain Z6, a Novel Metal-reducing Firmicute from the Deep Subsurface.</title>
        <authorList>
            <person name="Maxim B.I."/>
            <person name="Kenneth K."/>
            <person name="Flynn T.M."/>
            <person name="Oloughlin E.J."/>
            <person name="Locke R.A."/>
            <person name="Weber J.R."/>
            <person name="Egan S.M."/>
            <person name="Mackie R.I."/>
            <person name="Cann I.K."/>
        </authorList>
    </citation>
    <scope>NUCLEOTIDE SEQUENCE [LARGE SCALE GENOMIC DNA]</scope>
    <source>
        <strain evidence="6 7">Z6</strain>
    </source>
</reference>
<dbReference type="InterPro" id="IPR049704">
    <property type="entry name" value="Aminotrans_3_PPA_site"/>
</dbReference>
<dbReference type="InterPro" id="IPR015421">
    <property type="entry name" value="PyrdxlP-dep_Trfase_major"/>
</dbReference>
<dbReference type="GO" id="GO:0003992">
    <property type="term" value="F:N2-acetyl-L-ornithine:2-oxoglutarate 5-aminotransferase activity"/>
    <property type="evidence" value="ECO:0007669"/>
    <property type="project" value="UniProtKB-UniRule"/>
</dbReference>
<dbReference type="InterPro" id="IPR015424">
    <property type="entry name" value="PyrdxlP-dep_Trfase"/>
</dbReference>
<dbReference type="GO" id="GO:0005737">
    <property type="term" value="C:cytoplasm"/>
    <property type="evidence" value="ECO:0007669"/>
    <property type="project" value="UniProtKB-SubCell"/>
</dbReference>